<dbReference type="GO" id="GO:0005886">
    <property type="term" value="C:plasma membrane"/>
    <property type="evidence" value="ECO:0007669"/>
    <property type="project" value="UniProtKB-SubCell"/>
</dbReference>
<evidence type="ECO:0000256" key="1">
    <source>
        <dbReference type="HAMAP-Rule" id="MF_02088"/>
    </source>
</evidence>
<dbReference type="NCBIfam" id="TIGR00697">
    <property type="entry name" value="queuosine precursor transporter"/>
    <property type="match status" value="1"/>
</dbReference>
<dbReference type="GO" id="GO:0022857">
    <property type="term" value="F:transmembrane transporter activity"/>
    <property type="evidence" value="ECO:0007669"/>
    <property type="project" value="UniProtKB-UniRule"/>
</dbReference>
<feature type="transmembrane region" description="Helical" evidence="1">
    <location>
        <begin position="96"/>
        <end position="117"/>
    </location>
</feature>
<keyword evidence="3" id="KW-1185">Reference proteome</keyword>
<name>A0A2H3NY56_9BACT</name>
<reference evidence="2 3" key="1">
    <citation type="submission" date="2017-10" db="EMBL/GenBank/DDBJ databases">
        <title>Draft genome of Longimonas halophila.</title>
        <authorList>
            <person name="Goh K.M."/>
            <person name="Shamsir M.S."/>
            <person name="Lim S.W."/>
        </authorList>
    </citation>
    <scope>NUCLEOTIDE SEQUENCE [LARGE SCALE GENOMIC DNA]</scope>
    <source>
        <strain evidence="2 3">KCTC 42399</strain>
    </source>
</reference>
<proteinExistence type="inferred from homology"/>
<dbReference type="InterPro" id="IPR003744">
    <property type="entry name" value="YhhQ"/>
</dbReference>
<dbReference type="HAMAP" id="MF_02088">
    <property type="entry name" value="Q_prec_transport"/>
    <property type="match status" value="1"/>
</dbReference>
<keyword evidence="1" id="KW-1133">Transmembrane helix</keyword>
<feature type="transmembrane region" description="Helical" evidence="1">
    <location>
        <begin position="27"/>
        <end position="45"/>
    </location>
</feature>
<keyword evidence="1" id="KW-0812">Transmembrane</keyword>
<protein>
    <recommendedName>
        <fullName evidence="1">Probable queuosine precursor transporter</fullName>
        <shortName evidence="1">Q precursor transporter</shortName>
    </recommendedName>
</protein>
<dbReference type="PANTHER" id="PTHR34300">
    <property type="entry name" value="QUEUOSINE PRECURSOR TRANSPORTER-RELATED"/>
    <property type="match status" value="1"/>
</dbReference>
<comment type="subcellular location">
    <subcellularLocation>
        <location evidence="1">Cell membrane</location>
        <topology evidence="1">Multi-pass membrane protein</topology>
    </subcellularLocation>
</comment>
<dbReference type="PANTHER" id="PTHR34300:SF2">
    <property type="entry name" value="QUEUOSINE PRECURSOR TRANSPORTER-RELATED"/>
    <property type="match status" value="1"/>
</dbReference>
<accession>A0A2H3NY56</accession>
<comment type="caution">
    <text evidence="2">The sequence shown here is derived from an EMBL/GenBank/DDBJ whole genome shotgun (WGS) entry which is preliminary data.</text>
</comment>
<dbReference type="OrthoDB" id="9805479at2"/>
<evidence type="ECO:0000313" key="3">
    <source>
        <dbReference type="Proteomes" id="UP000221024"/>
    </source>
</evidence>
<dbReference type="AlphaFoldDB" id="A0A2H3NY56"/>
<comment type="similarity">
    <text evidence="1">Belongs to the vitamin uptake transporter (VUT/ECF) (TC 2.A.88) family. Q precursor transporter subfamily.</text>
</comment>
<keyword evidence="1" id="KW-1003">Cell membrane</keyword>
<sequence length="233" mass="25415">MLAGVFIGALVMTNAIAGKFFVLFGQELSAGIIAYPVTFLVTDLISELYGRKRASTVVGVGFVVSVFVTLVVWIAAQAPVYDASPVSQEAFDMVFGLMPGIVLGSMIAYLTAQYIDVQIYEGLRTLTSGKYMWIRNNGSTFFSQLVDTTMVVTIALVWWPQIDGNPQTEALAWSTWQGIVFGQYVFKLGIAALDTPVLYACVYALRRWIANDPNATLSVSSAKRTPEQSAVHT</sequence>
<organism evidence="2 3">
    <name type="scientific">Longimonas halophila</name>
    <dbReference type="NCBI Taxonomy" id="1469170"/>
    <lineage>
        <taxon>Bacteria</taxon>
        <taxon>Pseudomonadati</taxon>
        <taxon>Rhodothermota</taxon>
        <taxon>Rhodothermia</taxon>
        <taxon>Rhodothermales</taxon>
        <taxon>Salisaetaceae</taxon>
        <taxon>Longimonas</taxon>
    </lineage>
</organism>
<comment type="function">
    <text evidence="1">Involved in the import of queuosine (Q) precursors, required for Q precursor salvage.</text>
</comment>
<keyword evidence="1" id="KW-0813">Transport</keyword>
<feature type="transmembrane region" description="Helical" evidence="1">
    <location>
        <begin position="179"/>
        <end position="205"/>
    </location>
</feature>
<feature type="transmembrane region" description="Helical" evidence="1">
    <location>
        <begin position="138"/>
        <end position="159"/>
    </location>
</feature>
<dbReference type="Pfam" id="PF02592">
    <property type="entry name" value="Vut_1"/>
    <property type="match status" value="1"/>
</dbReference>
<feature type="transmembrane region" description="Helical" evidence="1">
    <location>
        <begin position="57"/>
        <end position="76"/>
    </location>
</feature>
<dbReference type="Proteomes" id="UP000221024">
    <property type="component" value="Unassembled WGS sequence"/>
</dbReference>
<gene>
    <name evidence="2" type="ORF">CRI93_12915</name>
</gene>
<dbReference type="EMBL" id="PDEP01000014">
    <property type="protein sequence ID" value="PEN05472.1"/>
    <property type="molecule type" value="Genomic_DNA"/>
</dbReference>
<keyword evidence="1" id="KW-0472">Membrane</keyword>
<evidence type="ECO:0000313" key="2">
    <source>
        <dbReference type="EMBL" id="PEN05472.1"/>
    </source>
</evidence>